<name>A0A382F5H2_9ZZZZ</name>
<dbReference type="AlphaFoldDB" id="A0A382F5H2"/>
<feature type="non-terminal residue" evidence="3">
    <location>
        <position position="247"/>
    </location>
</feature>
<proteinExistence type="predicted"/>
<dbReference type="InterPro" id="IPR005181">
    <property type="entry name" value="SASA"/>
</dbReference>
<dbReference type="InterPro" id="IPR036514">
    <property type="entry name" value="SGNH_hydro_sf"/>
</dbReference>
<dbReference type="PANTHER" id="PTHR31988">
    <property type="entry name" value="ESTERASE, PUTATIVE (DUF303)-RELATED"/>
    <property type="match status" value="1"/>
</dbReference>
<dbReference type="Pfam" id="PF03629">
    <property type="entry name" value="SASA"/>
    <property type="match status" value="1"/>
</dbReference>
<gene>
    <name evidence="3" type="ORF">METZ01_LOCUS210307</name>
</gene>
<evidence type="ECO:0000259" key="2">
    <source>
        <dbReference type="Pfam" id="PF03629"/>
    </source>
</evidence>
<evidence type="ECO:0000256" key="1">
    <source>
        <dbReference type="ARBA" id="ARBA00022801"/>
    </source>
</evidence>
<dbReference type="Gene3D" id="3.40.50.1110">
    <property type="entry name" value="SGNH hydrolase"/>
    <property type="match status" value="1"/>
</dbReference>
<dbReference type="SUPFAM" id="SSF52266">
    <property type="entry name" value="SGNH hydrolase"/>
    <property type="match status" value="1"/>
</dbReference>
<protein>
    <recommendedName>
        <fullName evidence="2">Sialate O-acetylesterase domain-containing protein</fullName>
    </recommendedName>
</protein>
<evidence type="ECO:0000313" key="3">
    <source>
        <dbReference type="EMBL" id="SVB57453.1"/>
    </source>
</evidence>
<accession>A0A382F5H2</accession>
<organism evidence="3">
    <name type="scientific">marine metagenome</name>
    <dbReference type="NCBI Taxonomy" id="408172"/>
    <lineage>
        <taxon>unclassified sequences</taxon>
        <taxon>metagenomes</taxon>
        <taxon>ecological metagenomes</taxon>
    </lineage>
</organism>
<sequence length="247" mass="27381">MCIILIPSLLSAQTSNSAPKPKGAMKWNTTGFKQANSMGGGEAAIPKSGKFRVFVLMGQSNMTGAARAKELKPPYTEKHDRIRIWANGRWEYFVPSVRFGPGVSMARQLAAFWPDDTIGIIKVASGGTGIRGFEKNWSFERANLTFDGKKGSLYKDLMNAVAEAKRMSKPEFSGFVWKQGGADGTKKVLGTEYYDIFKQLISDVRKDLGAPDLPVFMPSYMNDEDLLKAVRRILSDEELRKIRNLAG</sequence>
<reference evidence="3" key="1">
    <citation type="submission" date="2018-05" db="EMBL/GenBank/DDBJ databases">
        <authorList>
            <person name="Lanie J.A."/>
            <person name="Ng W.-L."/>
            <person name="Kazmierczak K.M."/>
            <person name="Andrzejewski T.M."/>
            <person name="Davidsen T.M."/>
            <person name="Wayne K.J."/>
            <person name="Tettelin H."/>
            <person name="Glass J.I."/>
            <person name="Rusch D."/>
            <person name="Podicherti R."/>
            <person name="Tsui H.-C.T."/>
            <person name="Winkler M.E."/>
        </authorList>
    </citation>
    <scope>NUCLEOTIDE SEQUENCE</scope>
</reference>
<feature type="domain" description="Sialate O-acetylesterase" evidence="2">
    <location>
        <begin position="51"/>
        <end position="233"/>
    </location>
</feature>
<dbReference type="GO" id="GO:0016787">
    <property type="term" value="F:hydrolase activity"/>
    <property type="evidence" value="ECO:0007669"/>
    <property type="project" value="UniProtKB-KW"/>
</dbReference>
<dbReference type="PANTHER" id="PTHR31988:SF19">
    <property type="entry name" value="9-O-ACETYL-N-ACETYLNEURAMINIC ACID DEACETYLASE-RELATED"/>
    <property type="match status" value="1"/>
</dbReference>
<keyword evidence="1" id="KW-0378">Hydrolase</keyword>
<dbReference type="EMBL" id="UINC01047774">
    <property type="protein sequence ID" value="SVB57453.1"/>
    <property type="molecule type" value="Genomic_DNA"/>
</dbReference>
<dbReference type="InterPro" id="IPR052940">
    <property type="entry name" value="Carb_Esterase_6"/>
</dbReference>